<keyword evidence="4" id="KW-1185">Reference proteome</keyword>
<keyword evidence="2" id="KW-0732">Signal</keyword>
<accession>W6TEK6</accession>
<organism evidence="3 4">
    <name type="scientific">Holospora obtusa F1</name>
    <dbReference type="NCBI Taxonomy" id="1399147"/>
    <lineage>
        <taxon>Bacteria</taxon>
        <taxon>Pseudomonadati</taxon>
        <taxon>Pseudomonadota</taxon>
        <taxon>Alphaproteobacteria</taxon>
        <taxon>Holosporales</taxon>
        <taxon>Holosporaceae</taxon>
        <taxon>Holospora</taxon>
    </lineage>
</organism>
<dbReference type="EMBL" id="AWTR02000058">
    <property type="protein sequence ID" value="ETZ07239.1"/>
    <property type="molecule type" value="Genomic_DNA"/>
</dbReference>
<protein>
    <submittedName>
        <fullName evidence="3">Uncharacterized protein</fullName>
    </submittedName>
</protein>
<reference evidence="3 4" key="1">
    <citation type="journal article" date="2014" name="FEMS Microbiol. Lett.">
        <title>Draft genome sequences of three Holospora species (Holospora obtusa, Holospora undulata, and Holospora elegans), endonuclear symbiotic bacteria of the ciliate Paramecium caudatum.</title>
        <authorList>
            <person name="Dohra H."/>
            <person name="Tanaka K."/>
            <person name="Suzuki T."/>
            <person name="Fujishima M."/>
            <person name="Suzuki H."/>
        </authorList>
    </citation>
    <scope>NUCLEOTIDE SEQUENCE [LARGE SCALE GENOMIC DNA]</scope>
    <source>
        <strain evidence="3 4">F1</strain>
    </source>
</reference>
<proteinExistence type="predicted"/>
<feature type="signal peptide" evidence="2">
    <location>
        <begin position="1"/>
        <end position="25"/>
    </location>
</feature>
<name>W6TEK6_HOLOB</name>
<evidence type="ECO:0000313" key="3">
    <source>
        <dbReference type="EMBL" id="ETZ07239.1"/>
    </source>
</evidence>
<comment type="caution">
    <text evidence="3">The sequence shown here is derived from an EMBL/GenBank/DDBJ whole genome shotgun (WGS) entry which is preliminary data.</text>
</comment>
<feature type="chain" id="PRO_5004881326" evidence="2">
    <location>
        <begin position="26"/>
        <end position="631"/>
    </location>
</feature>
<feature type="coiled-coil region" evidence="1">
    <location>
        <begin position="541"/>
        <end position="568"/>
    </location>
</feature>
<gene>
    <name evidence="3" type="ORF">P618_200573</name>
</gene>
<evidence type="ECO:0000313" key="4">
    <source>
        <dbReference type="Proteomes" id="UP000019112"/>
    </source>
</evidence>
<keyword evidence="1" id="KW-0175">Coiled coil</keyword>
<dbReference type="OrthoDB" id="8511904at2"/>
<dbReference type="Proteomes" id="UP000019112">
    <property type="component" value="Unassembled WGS sequence"/>
</dbReference>
<evidence type="ECO:0000256" key="2">
    <source>
        <dbReference type="SAM" id="SignalP"/>
    </source>
</evidence>
<evidence type="ECO:0000256" key="1">
    <source>
        <dbReference type="SAM" id="Coils"/>
    </source>
</evidence>
<sequence>MKTSLKNKSKLIFILFMANSFDAHAARYQQYQQTKESDRQQTENENRQNVEKEELQEIKLLEERITTRIKEIINNAKVLIPSQSYNFKRKEAKIYKNIPIALKNIREKFGLSGLIAYEHSVAQFWCSFEKDELDEYGGIVPKEIGRVEQAFAEGAGLEANLESSITIDPEKHSDFLEKELEILFSSFEDSHSNGIKQIIKDTICKENGLSEYDIYRILGDSFSSVFLANPKSTVSEETPLTLWKLEFLGCIQKNIYKRKEKHDTYQMIEQTSRDRSEVLAIEERYKEGRNFTTDFSSAYKQFFLHRIRERLFHLQHLYGDSFLALFNLREQQFISRRNKDTEGNPQKLCLDLEILFDFSLDSIKSHIMVEILNNKYSLHPFRLDLACLFAHDFGEANRASEDNVFRNCTQQLIEVGFSEEQLIRILKHTLRDKNFTEHYEKREKFVADLYEKFSQIKTKQNLKNKKNSLDILRKAFVAFPELHKEENATIMYTLLHILPDKDKKDLSDQEREFYEQKLFGIFRLADWRRYAERHYFTDDLIAEARKILNTQAQRNKEIQNESSELREKISALFPEKDLCVLNSVQRMICDHEISEEDAFGMLQITHNDPKKQKEVGEKIISTFSHKDKEQQ</sequence>
<dbReference type="AlphaFoldDB" id="W6TEK6"/>
<dbReference type="RefSeq" id="WP_024161137.1">
    <property type="nucleotide sequence ID" value="NZ_AWTR02000058.1"/>
</dbReference>